<name>A0A4Q7X7P9_9ACTN</name>
<feature type="chain" id="PRO_5039216930" evidence="3">
    <location>
        <begin position="18"/>
        <end position="304"/>
    </location>
</feature>
<dbReference type="CDD" id="cd01004">
    <property type="entry name" value="PBP2_MidA_like"/>
    <property type="match status" value="1"/>
</dbReference>
<dbReference type="Pfam" id="PF00497">
    <property type="entry name" value="SBP_bac_3"/>
    <property type="match status" value="1"/>
</dbReference>
<comment type="caution">
    <text evidence="5">The sequence shown here is derived from an EMBL/GenBank/DDBJ whole genome shotgun (WGS) entry which is preliminary data.</text>
</comment>
<reference evidence="5 6" key="1">
    <citation type="journal article" date="2015" name="Stand. Genomic Sci.">
        <title>Genomic Encyclopedia of Bacterial and Archaeal Type Strains, Phase III: the genomes of soil and plant-associated and newly described type strains.</title>
        <authorList>
            <person name="Whitman W.B."/>
            <person name="Woyke T."/>
            <person name="Klenk H.P."/>
            <person name="Zhou Y."/>
            <person name="Lilburn T.G."/>
            <person name="Beck B.J."/>
            <person name="De Vos P."/>
            <person name="Vandamme P."/>
            <person name="Eisen J.A."/>
            <person name="Garrity G."/>
            <person name="Hugenholtz P."/>
            <person name="Kyrpides N.C."/>
        </authorList>
    </citation>
    <scope>NUCLEOTIDE SEQUENCE [LARGE SCALE GENOMIC DNA]</scope>
    <source>
        <strain evidence="5 6">VKM Ac-2540</strain>
    </source>
</reference>
<evidence type="ECO:0000313" key="6">
    <source>
        <dbReference type="Proteomes" id="UP000292027"/>
    </source>
</evidence>
<evidence type="ECO:0000256" key="3">
    <source>
        <dbReference type="SAM" id="SignalP"/>
    </source>
</evidence>
<dbReference type="EMBL" id="SHKR01000011">
    <property type="protein sequence ID" value="RZU18479.1"/>
    <property type="molecule type" value="Genomic_DNA"/>
</dbReference>
<organism evidence="5 6">
    <name type="scientific">Kribbella rubisoli</name>
    <dbReference type="NCBI Taxonomy" id="3075929"/>
    <lineage>
        <taxon>Bacteria</taxon>
        <taxon>Bacillati</taxon>
        <taxon>Actinomycetota</taxon>
        <taxon>Actinomycetes</taxon>
        <taxon>Propionibacteriales</taxon>
        <taxon>Kribbellaceae</taxon>
        <taxon>Kribbella</taxon>
    </lineage>
</organism>
<sequence>MSVLRRTLALSGVLVLAAAGCGSNSLEGGSSTSPSSAPSSAPSSGPSSSGPDLSGSLPPKIKSAGKIVVGVDASYPPNEFLQGGKTVVGMDVDLFNAVAQKFGVTVEWQPAGFDTIITGVQSGKYDVGVSSFTINDKRKAQVNMVSYFNAGTLWATAKGNPKGVKADDACGKTVAVQKGTTQLEDDMPKRQAACKAAGKPEIKLVVREKQDQATADLVAGKADAMLADSPVVLYAIKQTNGQLEQLGDIYDAAPYGYVIPKAETAFAQSITEALKALNTEGTYKSTLQKWNNDSGALTDFAVNP</sequence>
<feature type="signal peptide" evidence="3">
    <location>
        <begin position="1"/>
        <end position="17"/>
    </location>
</feature>
<protein>
    <submittedName>
        <fullName evidence="5">Polar amino acid transport system substrate-binding protein</fullName>
    </submittedName>
</protein>
<dbReference type="AlphaFoldDB" id="A0A4Q7X7P9"/>
<keyword evidence="6" id="KW-1185">Reference proteome</keyword>
<dbReference type="OrthoDB" id="9762169at2"/>
<feature type="domain" description="Solute-binding protein family 3/N-terminal" evidence="4">
    <location>
        <begin position="66"/>
        <end position="294"/>
    </location>
</feature>
<gene>
    <name evidence="5" type="ORF">EV645_0671</name>
</gene>
<feature type="region of interest" description="Disordered" evidence="2">
    <location>
        <begin position="26"/>
        <end position="56"/>
    </location>
</feature>
<dbReference type="PANTHER" id="PTHR35936:SF17">
    <property type="entry name" value="ARGININE-BINDING EXTRACELLULAR PROTEIN ARTP"/>
    <property type="match status" value="1"/>
</dbReference>
<evidence type="ECO:0000256" key="2">
    <source>
        <dbReference type="SAM" id="MobiDB-lite"/>
    </source>
</evidence>
<evidence type="ECO:0000313" key="5">
    <source>
        <dbReference type="EMBL" id="RZU18479.1"/>
    </source>
</evidence>
<keyword evidence="1 3" id="KW-0732">Signal</keyword>
<proteinExistence type="predicted"/>
<dbReference type="InterPro" id="IPR001638">
    <property type="entry name" value="Solute-binding_3/MltF_N"/>
</dbReference>
<evidence type="ECO:0000259" key="4">
    <source>
        <dbReference type="SMART" id="SM00062"/>
    </source>
</evidence>
<dbReference type="PROSITE" id="PS51257">
    <property type="entry name" value="PROKAR_LIPOPROTEIN"/>
    <property type="match status" value="1"/>
</dbReference>
<dbReference type="SMART" id="SM00062">
    <property type="entry name" value="PBPb"/>
    <property type="match status" value="1"/>
</dbReference>
<evidence type="ECO:0000256" key="1">
    <source>
        <dbReference type="ARBA" id="ARBA00022729"/>
    </source>
</evidence>
<accession>A0A4Q7X7P9</accession>
<dbReference type="Gene3D" id="3.40.190.10">
    <property type="entry name" value="Periplasmic binding protein-like II"/>
    <property type="match status" value="2"/>
</dbReference>
<dbReference type="SUPFAM" id="SSF53850">
    <property type="entry name" value="Periplasmic binding protein-like II"/>
    <property type="match status" value="1"/>
</dbReference>
<dbReference type="PANTHER" id="PTHR35936">
    <property type="entry name" value="MEMBRANE-BOUND LYTIC MUREIN TRANSGLYCOSYLASE F"/>
    <property type="match status" value="1"/>
</dbReference>
<dbReference type="RefSeq" id="WP_130439610.1">
    <property type="nucleotide sequence ID" value="NZ_SHKR01000011.1"/>
</dbReference>
<dbReference type="Proteomes" id="UP000292027">
    <property type="component" value="Unassembled WGS sequence"/>
</dbReference>